<dbReference type="Gene3D" id="3.40.50.1240">
    <property type="entry name" value="Phosphoglycerate mutase-like"/>
    <property type="match status" value="1"/>
</dbReference>
<dbReference type="SUPFAM" id="SSF53254">
    <property type="entry name" value="Phosphoglycerate mutase-like"/>
    <property type="match status" value="1"/>
</dbReference>
<dbReference type="CDD" id="cd07067">
    <property type="entry name" value="HP_PGM_like"/>
    <property type="match status" value="1"/>
</dbReference>
<dbReference type="SMART" id="SM00855">
    <property type="entry name" value="PGAM"/>
    <property type="match status" value="1"/>
</dbReference>
<organism evidence="1 2">
    <name type="scientific">Maudiozyma humilis</name>
    <name type="common">Sour dough yeast</name>
    <name type="synonym">Kazachstania humilis</name>
    <dbReference type="NCBI Taxonomy" id="51915"/>
    <lineage>
        <taxon>Eukaryota</taxon>
        <taxon>Fungi</taxon>
        <taxon>Dikarya</taxon>
        <taxon>Ascomycota</taxon>
        <taxon>Saccharomycotina</taxon>
        <taxon>Saccharomycetes</taxon>
        <taxon>Saccharomycetales</taxon>
        <taxon>Saccharomycetaceae</taxon>
        <taxon>Maudiozyma</taxon>
    </lineage>
</organism>
<protein>
    <submittedName>
        <fullName evidence="1">Phosphomutase</fullName>
    </submittedName>
</protein>
<dbReference type="InterPro" id="IPR013078">
    <property type="entry name" value="His_Pase_superF_clade-1"/>
</dbReference>
<keyword evidence="2" id="KW-1185">Reference proteome</keyword>
<comment type="caution">
    <text evidence="1">The sequence shown here is derived from an EMBL/GenBank/DDBJ whole genome shotgun (WGS) entry which is preliminary data.</text>
</comment>
<proteinExistence type="predicted"/>
<dbReference type="InterPro" id="IPR029033">
    <property type="entry name" value="His_PPase_superfam"/>
</dbReference>
<accession>A0AAV5RR59</accession>
<dbReference type="PANTHER" id="PTHR48100:SF1">
    <property type="entry name" value="HISTIDINE PHOSPHATASE FAMILY PROTEIN-RELATED"/>
    <property type="match status" value="1"/>
</dbReference>
<dbReference type="AlphaFoldDB" id="A0AAV5RR59"/>
<evidence type="ECO:0000313" key="2">
    <source>
        <dbReference type="Proteomes" id="UP001377567"/>
    </source>
</evidence>
<dbReference type="EMBL" id="BTGD01000001">
    <property type="protein sequence ID" value="GMM53637.1"/>
    <property type="molecule type" value="Genomic_DNA"/>
</dbReference>
<dbReference type="PANTHER" id="PTHR48100">
    <property type="entry name" value="BROAD-SPECIFICITY PHOSPHATASE YOR283W-RELATED"/>
    <property type="match status" value="1"/>
</dbReference>
<dbReference type="FunFam" id="3.40.50.1240:FF:000054">
    <property type="entry name" value="Putative phosphomutase"/>
    <property type="match status" value="1"/>
</dbReference>
<dbReference type="GO" id="GO:0016791">
    <property type="term" value="F:phosphatase activity"/>
    <property type="evidence" value="ECO:0007669"/>
    <property type="project" value="TreeGrafter"/>
</dbReference>
<sequence length="294" mass="33143">MKFTAEPGYFSSFATPGQEALDSTVDDHNVLIAHPDWKQLYDAIPADTPSTQYKLLILARHGQGYHNYSMEKYGVQQWDDYWAMLDGDDGGSWLDAHLTALGKDQVRDTGRTVLLPLVQQLGFLPHRFFNSPMRRCLETFAYSWGQVLASEPHTLTRSGSTTVTNTVIENLRENLGSHTCDKRVPHSEALAEYTDYAIPAASPGTTVNWVYEQPYPEEDALWEEEHRETPDEMDVRTRKGLETLFAHAADPRDKFLSLTVHEGVIKSVLRNLEHPGVKNLQTSKTVAVVVKVTL</sequence>
<evidence type="ECO:0000313" key="1">
    <source>
        <dbReference type="EMBL" id="GMM53637.1"/>
    </source>
</evidence>
<reference evidence="1 2" key="1">
    <citation type="journal article" date="2023" name="Elife">
        <title>Identification of key yeast species and microbe-microbe interactions impacting larval growth of Drosophila in the wild.</title>
        <authorList>
            <person name="Mure A."/>
            <person name="Sugiura Y."/>
            <person name="Maeda R."/>
            <person name="Honda K."/>
            <person name="Sakurai N."/>
            <person name="Takahashi Y."/>
            <person name="Watada M."/>
            <person name="Katoh T."/>
            <person name="Gotoh A."/>
            <person name="Gotoh Y."/>
            <person name="Taniguchi I."/>
            <person name="Nakamura K."/>
            <person name="Hayashi T."/>
            <person name="Katayama T."/>
            <person name="Uemura T."/>
            <person name="Hattori Y."/>
        </authorList>
    </citation>
    <scope>NUCLEOTIDE SEQUENCE [LARGE SCALE GENOMIC DNA]</scope>
    <source>
        <strain evidence="1 2">KH-74</strain>
    </source>
</reference>
<dbReference type="InterPro" id="IPR050275">
    <property type="entry name" value="PGM_Phosphatase"/>
</dbReference>
<name>A0AAV5RR59_MAUHU</name>
<dbReference type="GO" id="GO:0005737">
    <property type="term" value="C:cytoplasm"/>
    <property type="evidence" value="ECO:0007669"/>
    <property type="project" value="TreeGrafter"/>
</dbReference>
<gene>
    <name evidence="1" type="ORF">DAKH74_002530</name>
</gene>
<dbReference type="Proteomes" id="UP001377567">
    <property type="component" value="Unassembled WGS sequence"/>
</dbReference>